<dbReference type="GO" id="GO:0046512">
    <property type="term" value="P:sphingosine biosynthetic process"/>
    <property type="evidence" value="ECO:0007669"/>
    <property type="project" value="TreeGrafter"/>
</dbReference>
<evidence type="ECO:0000256" key="5">
    <source>
        <dbReference type="ARBA" id="ARBA00013220"/>
    </source>
</evidence>
<evidence type="ECO:0000313" key="13">
    <source>
        <dbReference type="EMBL" id="RMZ53872.1"/>
    </source>
</evidence>
<feature type="transmembrane region" description="Helical" evidence="10">
    <location>
        <begin position="12"/>
        <end position="33"/>
    </location>
</feature>
<dbReference type="PANTHER" id="PTHR13693">
    <property type="entry name" value="CLASS II AMINOTRANSFERASE/8-AMINO-7-OXONONANOATE SYNTHASE"/>
    <property type="match status" value="1"/>
</dbReference>
<dbReference type="GO" id="GO:0080120">
    <property type="term" value="P:CAAX-box protein maturation"/>
    <property type="evidence" value="ECO:0007669"/>
    <property type="project" value="UniProtKB-ARBA"/>
</dbReference>
<feature type="transmembrane region" description="Helical" evidence="10">
    <location>
        <begin position="726"/>
        <end position="743"/>
    </location>
</feature>
<evidence type="ECO:0000256" key="8">
    <source>
        <dbReference type="ARBA" id="ARBA00022919"/>
    </source>
</evidence>
<dbReference type="Pfam" id="PF02517">
    <property type="entry name" value="Rce1-like"/>
    <property type="match status" value="1"/>
</dbReference>
<evidence type="ECO:0000256" key="9">
    <source>
        <dbReference type="ARBA" id="ARBA00048528"/>
    </source>
</evidence>
<comment type="cofactor">
    <cofactor evidence="1">
        <name>pyridoxal 5'-phosphate</name>
        <dbReference type="ChEBI" id="CHEBI:597326"/>
    </cofactor>
</comment>
<dbReference type="Gene3D" id="3.40.640.10">
    <property type="entry name" value="Type I PLP-dependent aspartate aminotransferase-like (Major domain)"/>
    <property type="match status" value="2"/>
</dbReference>
<evidence type="ECO:0000256" key="6">
    <source>
        <dbReference type="ARBA" id="ARBA00022679"/>
    </source>
</evidence>
<dbReference type="SUPFAM" id="SSF53383">
    <property type="entry name" value="PLP-dependent transferases"/>
    <property type="match status" value="2"/>
</dbReference>
<keyword evidence="6" id="KW-0808">Transferase</keyword>
<dbReference type="GO" id="GO:0030170">
    <property type="term" value="F:pyridoxal phosphate binding"/>
    <property type="evidence" value="ECO:0007669"/>
    <property type="project" value="InterPro"/>
</dbReference>
<dbReference type="Proteomes" id="UP000279271">
    <property type="component" value="Unassembled WGS sequence"/>
</dbReference>
<feature type="domain" description="Aminotransferase class I/classII large" evidence="11">
    <location>
        <begin position="102"/>
        <end position="459"/>
    </location>
</feature>
<dbReference type="GO" id="GO:0016020">
    <property type="term" value="C:membrane"/>
    <property type="evidence" value="ECO:0007669"/>
    <property type="project" value="GOC"/>
</dbReference>
<evidence type="ECO:0000256" key="2">
    <source>
        <dbReference type="ARBA" id="ARBA00004760"/>
    </source>
</evidence>
<dbReference type="InterPro" id="IPR004839">
    <property type="entry name" value="Aminotransferase_I/II_large"/>
</dbReference>
<name>A0A3M7KWZ6_AUXPR</name>
<evidence type="ECO:0000259" key="12">
    <source>
        <dbReference type="Pfam" id="PF02517"/>
    </source>
</evidence>
<dbReference type="InterPro" id="IPR015422">
    <property type="entry name" value="PyrdxlP-dep_Trfase_small"/>
</dbReference>
<dbReference type="InterPro" id="IPR015424">
    <property type="entry name" value="PyrdxlP-dep_Trfase"/>
</dbReference>
<dbReference type="GO" id="GO:0004175">
    <property type="term" value="F:endopeptidase activity"/>
    <property type="evidence" value="ECO:0007669"/>
    <property type="project" value="UniProtKB-ARBA"/>
</dbReference>
<dbReference type="GO" id="GO:0004758">
    <property type="term" value="F:serine C-palmitoyltransferase activity"/>
    <property type="evidence" value="ECO:0007669"/>
    <property type="project" value="UniProtKB-EC"/>
</dbReference>
<feature type="domain" description="Aminotransferase class I/classII large" evidence="11">
    <location>
        <begin position="853"/>
        <end position="1210"/>
    </location>
</feature>
<keyword evidence="10" id="KW-1133">Transmembrane helix</keyword>
<organism evidence="13 14">
    <name type="scientific">Auxenochlorella protothecoides</name>
    <name type="common">Green microalga</name>
    <name type="synonym">Chlorella protothecoides</name>
    <dbReference type="NCBI Taxonomy" id="3075"/>
    <lineage>
        <taxon>Eukaryota</taxon>
        <taxon>Viridiplantae</taxon>
        <taxon>Chlorophyta</taxon>
        <taxon>core chlorophytes</taxon>
        <taxon>Trebouxiophyceae</taxon>
        <taxon>Chlorellales</taxon>
        <taxon>Chlorellaceae</taxon>
        <taxon>Auxenochlorella</taxon>
    </lineage>
</organism>
<comment type="pathway">
    <text evidence="3">Sphingolipid metabolism.</text>
</comment>
<keyword evidence="10" id="KW-0812">Transmembrane</keyword>
<dbReference type="PANTHER" id="PTHR13693:SF3">
    <property type="entry name" value="LD36009P"/>
    <property type="match status" value="1"/>
</dbReference>
<evidence type="ECO:0000313" key="14">
    <source>
        <dbReference type="Proteomes" id="UP000279271"/>
    </source>
</evidence>
<sequence length="1241" mass="134877">MGTGTLAPTLKHALLAYATWTILYIFGLLRDFVRNRRGKASFKGYAPIRQDFEDFFTRRIYYRIHDVFNCPVKGPPSAWMDIIERTPVNRQKPLMATGKIKRCLNLGSYNYLGFASSDPYCTPRVLDTLSQHGWSLCSSRADAGTTPVHEELERELASFLGKQAVLTCGMGFATNSVFLPVLAGPGTLVFSDALNHVSIVTGVRAAKGTVRVFDHNDPVHLEQLLRQAMLEGQPRTHRPWKKVIIVVEGIYSMEGEVVDLAGFVAVAKKYKAYIWLDEAHSIGAMGATGRGVCEHLGVSPADIDVLMGTFSKSFGACGGYVAANKDVIDYFMAQCPAHLHATAMTPPAVQMVLSALRLITGADGSDRGAHKLSQLRTNANYFRSRLLHMGFNVLGDWDSPVMPIMIFQLAKLSATSHEMLRLGVAVVVVGFPATPLLTSRMRVCISASHTRQDLDYALQLFDYVATKCDIRYGGPRAKALADGASNLVFLGPADSPPAGQPLGPPNEWVPLAPSDHPSSPPPAWAPLPLVPWDLATTATVLALWLLGFWCLAYGALPCALALAGLDPGSPAPVFQALRHLALDVAQLALTLGLLGRALREHAPRARGLFALRALPLSDWVGPALAGAATFPAIHAVHRLAVALTVPGVPAPGGGGGDAAARALLGSGDGATRALWFFMLAACAPVWEEAMFRGFLLPSLATHMPRWAAVLASAAVFACVHFSRENFLPLLLLGCVFGAAYSHRANLLPCILLHSLWNVFLLVSALFAYTSFTLLYIFGQFRDFFRKRWSKASLKGYAPIRQDYEDFYTRRMYYRIHDCFNRPITGPPSSWMDVLERTPVNRQEPLTTTGKIKRCLNLGSYNYLGFASSDPYCTPRVLDTLSQHGWSLCSNRADAGTTPVHEELERELASFLGKEAALTCGMGFATNSAFLPVLATPGTLVLSDALNHSSIVAGVRAAKGTVRVFDHNDPEHLERLLRTALVEGQPRIHRPWRKVIIVVEGIYSMEGEVVDLAGFVAVAKKYKAYIWLDEAHSIGAMGATGRGVCEHLGVSSADIDVLMGTFSKSFGACGGYVAANKDVIDYFKAQCPAHLYATAMTPPAVQMVLSALRLITGADGSDRGAHKLSQLRTNANYFRSGLLRLGFNVLGDWDSPVMPVMIFQPAKLSATSREMLRLGVAVVEVGFPATPLLTSRMRVCISASHTRQDLDYALQLFDYVAERCDIRYGGDTARALANTGPKIQAV</sequence>
<keyword evidence="7" id="KW-0663">Pyridoxal phosphate</keyword>
<dbReference type="EC" id="2.3.1.50" evidence="5"/>
<dbReference type="InterPro" id="IPR015421">
    <property type="entry name" value="PyrdxlP-dep_Trfase_major"/>
</dbReference>
<evidence type="ECO:0000256" key="4">
    <source>
        <dbReference type="ARBA" id="ARBA00008392"/>
    </source>
</evidence>
<feature type="transmembrane region" description="Helical" evidence="10">
    <location>
        <begin position="755"/>
        <end position="777"/>
    </location>
</feature>
<dbReference type="Pfam" id="PF00155">
    <property type="entry name" value="Aminotran_1_2"/>
    <property type="match status" value="2"/>
</dbReference>
<comment type="catalytic activity">
    <reaction evidence="9">
        <text>L-serine + hexadecanoyl-CoA + H(+) = 3-oxosphinganine + CO2 + CoA</text>
        <dbReference type="Rhea" id="RHEA:14761"/>
        <dbReference type="ChEBI" id="CHEBI:15378"/>
        <dbReference type="ChEBI" id="CHEBI:16526"/>
        <dbReference type="ChEBI" id="CHEBI:33384"/>
        <dbReference type="ChEBI" id="CHEBI:57287"/>
        <dbReference type="ChEBI" id="CHEBI:57379"/>
        <dbReference type="ChEBI" id="CHEBI:58299"/>
        <dbReference type="EC" id="2.3.1.50"/>
    </reaction>
</comment>
<gene>
    <name evidence="13" type="ORF">APUTEX25_005618</name>
</gene>
<dbReference type="CDD" id="cd06454">
    <property type="entry name" value="KBL_like"/>
    <property type="match status" value="2"/>
</dbReference>
<evidence type="ECO:0000256" key="10">
    <source>
        <dbReference type="SAM" id="Phobius"/>
    </source>
</evidence>
<keyword evidence="8" id="KW-0443">Lipid metabolism</keyword>
<comment type="pathway">
    <text evidence="2">Lipid metabolism; sphingolipid metabolism.</text>
</comment>
<comment type="caution">
    <text evidence="13">The sequence shown here is derived from an EMBL/GenBank/DDBJ whole genome shotgun (WGS) entry which is preliminary data.</text>
</comment>
<keyword evidence="8" id="KW-0746">Sphingolipid metabolism</keyword>
<dbReference type="AlphaFoldDB" id="A0A3M7KWZ6"/>
<dbReference type="PROSITE" id="PS00599">
    <property type="entry name" value="AA_TRANSFER_CLASS_2"/>
    <property type="match status" value="2"/>
</dbReference>
<dbReference type="InterPro" id="IPR001917">
    <property type="entry name" value="Aminotrans_II_pyridoxalP_BS"/>
</dbReference>
<evidence type="ECO:0000259" key="11">
    <source>
        <dbReference type="Pfam" id="PF00155"/>
    </source>
</evidence>
<dbReference type="InterPro" id="IPR050087">
    <property type="entry name" value="AON_synthase_class-II"/>
</dbReference>
<evidence type="ECO:0000256" key="7">
    <source>
        <dbReference type="ARBA" id="ARBA00022898"/>
    </source>
</evidence>
<evidence type="ECO:0000256" key="1">
    <source>
        <dbReference type="ARBA" id="ARBA00001933"/>
    </source>
</evidence>
<dbReference type="GO" id="GO:0017059">
    <property type="term" value="C:serine palmitoyltransferase complex"/>
    <property type="evidence" value="ECO:0007669"/>
    <property type="project" value="TreeGrafter"/>
</dbReference>
<dbReference type="InterPro" id="IPR003675">
    <property type="entry name" value="Rce1/LyrA-like_dom"/>
</dbReference>
<reference evidence="14" key="1">
    <citation type="journal article" date="2018" name="Algal Res.">
        <title>Characterization of plant carbon substrate utilization by Auxenochlorella protothecoides.</title>
        <authorList>
            <person name="Vogler B.W."/>
            <person name="Starkenburg S.R."/>
            <person name="Sudasinghe N."/>
            <person name="Schambach J.Y."/>
            <person name="Rollin J.A."/>
            <person name="Pattathil S."/>
            <person name="Barry A.N."/>
        </authorList>
    </citation>
    <scope>NUCLEOTIDE SEQUENCE [LARGE SCALE GENOMIC DNA]</scope>
    <source>
        <strain evidence="14">UTEX 25</strain>
    </source>
</reference>
<proteinExistence type="inferred from homology"/>
<dbReference type="UniPathway" id="UPA00222"/>
<accession>A0A3M7KWZ6</accession>
<dbReference type="GO" id="GO:0046513">
    <property type="term" value="P:ceramide biosynthetic process"/>
    <property type="evidence" value="ECO:0007669"/>
    <property type="project" value="TreeGrafter"/>
</dbReference>
<evidence type="ECO:0000256" key="3">
    <source>
        <dbReference type="ARBA" id="ARBA00004991"/>
    </source>
</evidence>
<feature type="domain" description="CAAX prenyl protease 2/Lysostaphin resistance protein A-like" evidence="12">
    <location>
        <begin position="673"/>
        <end position="759"/>
    </location>
</feature>
<comment type="similarity">
    <text evidence="4">Belongs to the class-II pyridoxal-phosphate-dependent aminotransferase family.</text>
</comment>
<dbReference type="EMBL" id="QOKY01000193">
    <property type="protein sequence ID" value="RMZ53872.1"/>
    <property type="molecule type" value="Genomic_DNA"/>
</dbReference>
<protein>
    <recommendedName>
        <fullName evidence="5">serine C-palmitoyltransferase</fullName>
        <ecNumber evidence="5">2.3.1.50</ecNumber>
    </recommendedName>
</protein>
<dbReference type="Gene3D" id="3.90.1150.10">
    <property type="entry name" value="Aspartate Aminotransferase, domain 1"/>
    <property type="match status" value="2"/>
</dbReference>
<keyword evidence="10" id="KW-0472">Membrane</keyword>